<evidence type="ECO:0000256" key="1">
    <source>
        <dbReference type="ARBA" id="ARBA00004651"/>
    </source>
</evidence>
<dbReference type="PANTHER" id="PTHR43394">
    <property type="entry name" value="ATP-DEPENDENT PERMEASE MDL1, MITOCHONDRIAL"/>
    <property type="match status" value="1"/>
</dbReference>
<feature type="transmembrane region" description="Helical" evidence="7">
    <location>
        <begin position="35"/>
        <end position="59"/>
    </location>
</feature>
<keyword evidence="2 7" id="KW-0812">Transmembrane</keyword>
<dbReference type="Pfam" id="PF00005">
    <property type="entry name" value="ABC_tran"/>
    <property type="match status" value="1"/>
</dbReference>
<keyword evidence="6 7" id="KW-0472">Membrane</keyword>
<evidence type="ECO:0000259" key="8">
    <source>
        <dbReference type="PROSITE" id="PS50893"/>
    </source>
</evidence>
<dbReference type="GO" id="GO:0016887">
    <property type="term" value="F:ATP hydrolysis activity"/>
    <property type="evidence" value="ECO:0007669"/>
    <property type="project" value="InterPro"/>
</dbReference>
<dbReference type="AlphaFoldDB" id="A0A7W5ETU4"/>
<evidence type="ECO:0000256" key="2">
    <source>
        <dbReference type="ARBA" id="ARBA00022692"/>
    </source>
</evidence>
<feature type="transmembrane region" description="Helical" evidence="7">
    <location>
        <begin position="159"/>
        <end position="177"/>
    </location>
</feature>
<dbReference type="Gene3D" id="1.20.1560.10">
    <property type="entry name" value="ABC transporter type 1, transmembrane domain"/>
    <property type="match status" value="1"/>
</dbReference>
<dbReference type="Gene3D" id="3.40.50.300">
    <property type="entry name" value="P-loop containing nucleotide triphosphate hydrolases"/>
    <property type="match status" value="1"/>
</dbReference>
<keyword evidence="4 10" id="KW-0067">ATP-binding</keyword>
<dbReference type="PROSITE" id="PS50893">
    <property type="entry name" value="ABC_TRANSPORTER_2"/>
    <property type="match status" value="1"/>
</dbReference>
<dbReference type="SMART" id="SM00382">
    <property type="entry name" value="AAA"/>
    <property type="match status" value="1"/>
</dbReference>
<evidence type="ECO:0000256" key="5">
    <source>
        <dbReference type="ARBA" id="ARBA00022989"/>
    </source>
</evidence>
<feature type="transmembrane region" description="Helical" evidence="7">
    <location>
        <begin position="79"/>
        <end position="100"/>
    </location>
</feature>
<sequence>MFRFFETLVNPYPAGEPQVPPRGLLPFILHFSRPVLPLLVAMSLVTALVSAAEVLFFSYMGELVDWLADAEREGFFAAYGWRLAGMAALVVIGLPLLTLLQSLLTHQSIFGNYPMLGRWLAHRHMLRQSLAFYQDEFAGRVSQKVMQTALAIRETVMKLMDLMVYVLVYFAGAMLLMGQAEPWLMAPLGAWLAGYVTIMWAFVPRLRRVSMDQADARARMTGRIVDSYSNIQTIKLFADTRREQDYARDAMERFMATVHRQMRLATQLTLSLTLLNSLLLAAVAATAIGAWYLEAVSLGAIAVAIALVMRIRFMSNWILWEVAGLFENIGTVQDGINTIARPPAVLDAPDAGTLSVSRGEIRFEGLRFGYGQAVGEARPVFDGLDLTIAPGERVGLIGRSGAGKSTLANLLLRFYDLQGGRILIDGQDIAGVTQESLRRHIGMVTQDTSLLHRSVRDNLRYGSPAASEADIRRAVRQAHADAFIEELVDSQGRRGLDAHVGERGVKLSGGQRQRIAIARVLLKNAPILVLDEATSALDSEVEAAIQEQLYALMAGKTVIAIAHRLSTIAMLDRLVVIDAGRIVETGSHQELLARDGLYAALWRRQSGGFLGLECDGEAETALSAPVSGA</sequence>
<keyword evidence="11" id="KW-1185">Reference proteome</keyword>
<proteinExistence type="predicted"/>
<comment type="subcellular location">
    <subcellularLocation>
        <location evidence="1">Cell membrane</location>
        <topology evidence="1">Multi-pass membrane protein</topology>
    </subcellularLocation>
</comment>
<name>A0A7W5ETU4_9GAMM</name>
<dbReference type="PANTHER" id="PTHR43394:SF1">
    <property type="entry name" value="ATP-BINDING CASSETTE SUB-FAMILY B MEMBER 10, MITOCHONDRIAL"/>
    <property type="match status" value="1"/>
</dbReference>
<feature type="transmembrane region" description="Helical" evidence="7">
    <location>
        <begin position="264"/>
        <end position="284"/>
    </location>
</feature>
<dbReference type="SUPFAM" id="SSF52540">
    <property type="entry name" value="P-loop containing nucleoside triphosphate hydrolases"/>
    <property type="match status" value="1"/>
</dbReference>
<dbReference type="SUPFAM" id="SSF90123">
    <property type="entry name" value="ABC transporter transmembrane region"/>
    <property type="match status" value="1"/>
</dbReference>
<feature type="transmembrane region" description="Helical" evidence="7">
    <location>
        <begin position="183"/>
        <end position="203"/>
    </location>
</feature>
<organism evidence="10 11">
    <name type="scientific">Halomonas stenophila</name>
    <dbReference type="NCBI Taxonomy" id="795312"/>
    <lineage>
        <taxon>Bacteria</taxon>
        <taxon>Pseudomonadati</taxon>
        <taxon>Pseudomonadota</taxon>
        <taxon>Gammaproteobacteria</taxon>
        <taxon>Oceanospirillales</taxon>
        <taxon>Halomonadaceae</taxon>
        <taxon>Halomonas</taxon>
    </lineage>
</organism>
<keyword evidence="5 7" id="KW-1133">Transmembrane helix</keyword>
<dbReference type="FunFam" id="3.40.50.300:FF:000218">
    <property type="entry name" value="Multidrug ABC transporter ATP-binding protein"/>
    <property type="match status" value="1"/>
</dbReference>
<dbReference type="InterPro" id="IPR003593">
    <property type="entry name" value="AAA+_ATPase"/>
</dbReference>
<evidence type="ECO:0000313" key="10">
    <source>
        <dbReference type="EMBL" id="MBB3230210.1"/>
    </source>
</evidence>
<dbReference type="PROSITE" id="PS00211">
    <property type="entry name" value="ABC_TRANSPORTER_1"/>
    <property type="match status" value="1"/>
</dbReference>
<reference evidence="10 11" key="1">
    <citation type="submission" date="2020-08" db="EMBL/GenBank/DDBJ databases">
        <title>Genomic Encyclopedia of Type Strains, Phase III (KMG-III): the genomes of soil and plant-associated and newly described type strains.</title>
        <authorList>
            <person name="Whitman W."/>
        </authorList>
    </citation>
    <scope>NUCLEOTIDE SEQUENCE [LARGE SCALE GENOMIC DNA]</scope>
    <source>
        <strain evidence="10 11">CECT 7744</strain>
    </source>
</reference>
<comment type="caution">
    <text evidence="10">The sequence shown here is derived from an EMBL/GenBank/DDBJ whole genome shotgun (WGS) entry which is preliminary data.</text>
</comment>
<dbReference type="InterPro" id="IPR011527">
    <property type="entry name" value="ABC1_TM_dom"/>
</dbReference>
<dbReference type="GO" id="GO:0005524">
    <property type="term" value="F:ATP binding"/>
    <property type="evidence" value="ECO:0007669"/>
    <property type="project" value="UniProtKB-KW"/>
</dbReference>
<dbReference type="EMBL" id="JACHXR010000002">
    <property type="protein sequence ID" value="MBB3230210.1"/>
    <property type="molecule type" value="Genomic_DNA"/>
</dbReference>
<dbReference type="InterPro" id="IPR036640">
    <property type="entry name" value="ABC1_TM_sf"/>
</dbReference>
<feature type="domain" description="ABC transporter" evidence="8">
    <location>
        <begin position="361"/>
        <end position="604"/>
    </location>
</feature>
<dbReference type="RefSeq" id="WP_183382711.1">
    <property type="nucleotide sequence ID" value="NZ_JACHXR010000002.1"/>
</dbReference>
<dbReference type="PROSITE" id="PS50929">
    <property type="entry name" value="ABC_TM1F"/>
    <property type="match status" value="1"/>
</dbReference>
<dbReference type="FunFam" id="1.20.1560.10:FF:000070">
    <property type="entry name" value="Multidrug ABC transporter ATP-binding protein"/>
    <property type="match status" value="1"/>
</dbReference>
<evidence type="ECO:0000256" key="7">
    <source>
        <dbReference type="SAM" id="Phobius"/>
    </source>
</evidence>
<dbReference type="GO" id="GO:0015421">
    <property type="term" value="F:ABC-type oligopeptide transporter activity"/>
    <property type="evidence" value="ECO:0007669"/>
    <property type="project" value="TreeGrafter"/>
</dbReference>
<evidence type="ECO:0000256" key="6">
    <source>
        <dbReference type="ARBA" id="ARBA00023136"/>
    </source>
</evidence>
<dbReference type="Proteomes" id="UP000518892">
    <property type="component" value="Unassembled WGS sequence"/>
</dbReference>
<protein>
    <submittedName>
        <fullName evidence="10">ATP-binding cassette subfamily B multidrug efflux pump</fullName>
    </submittedName>
</protein>
<accession>A0A7W5ETU4</accession>
<dbReference type="GO" id="GO:0005886">
    <property type="term" value="C:plasma membrane"/>
    <property type="evidence" value="ECO:0007669"/>
    <property type="project" value="UniProtKB-SubCell"/>
</dbReference>
<dbReference type="InterPro" id="IPR017871">
    <property type="entry name" value="ABC_transporter-like_CS"/>
</dbReference>
<dbReference type="InterPro" id="IPR039421">
    <property type="entry name" value="Type_1_exporter"/>
</dbReference>
<evidence type="ECO:0000256" key="4">
    <source>
        <dbReference type="ARBA" id="ARBA00022840"/>
    </source>
</evidence>
<evidence type="ECO:0000259" key="9">
    <source>
        <dbReference type="PROSITE" id="PS50929"/>
    </source>
</evidence>
<feature type="domain" description="ABC transmembrane type-1" evidence="9">
    <location>
        <begin position="40"/>
        <end position="320"/>
    </location>
</feature>
<dbReference type="InterPro" id="IPR003439">
    <property type="entry name" value="ABC_transporter-like_ATP-bd"/>
</dbReference>
<gene>
    <name evidence="10" type="ORF">FHR97_001044</name>
</gene>
<evidence type="ECO:0000313" key="11">
    <source>
        <dbReference type="Proteomes" id="UP000518892"/>
    </source>
</evidence>
<keyword evidence="3" id="KW-0547">Nucleotide-binding</keyword>
<dbReference type="InterPro" id="IPR027417">
    <property type="entry name" value="P-loop_NTPase"/>
</dbReference>
<evidence type="ECO:0000256" key="3">
    <source>
        <dbReference type="ARBA" id="ARBA00022741"/>
    </source>
</evidence>
<dbReference type="Pfam" id="PF00664">
    <property type="entry name" value="ABC_membrane"/>
    <property type="match status" value="1"/>
</dbReference>